<feature type="transmembrane region" description="Helical" evidence="1">
    <location>
        <begin position="20"/>
        <end position="37"/>
    </location>
</feature>
<reference evidence="3 5" key="2">
    <citation type="journal article" date="2015" name="Genome Announc.">
        <title>Expanding the biotechnology potential of lactobacilli through comparative genomics of 213 strains and associated genera.</title>
        <authorList>
            <person name="Sun Z."/>
            <person name="Harris H.M."/>
            <person name="McCann A."/>
            <person name="Guo C."/>
            <person name="Argimon S."/>
            <person name="Zhang W."/>
            <person name="Yang X."/>
            <person name="Jeffery I.B."/>
            <person name="Cooney J.C."/>
            <person name="Kagawa T.F."/>
            <person name="Liu W."/>
            <person name="Song Y."/>
            <person name="Salvetti E."/>
            <person name="Wrobel A."/>
            <person name="Rasinkangas P."/>
            <person name="Parkhill J."/>
            <person name="Rea M.C."/>
            <person name="O'Sullivan O."/>
            <person name="Ritari J."/>
            <person name="Douillard F.P."/>
            <person name="Paul Ross R."/>
            <person name="Yang R."/>
            <person name="Briner A.E."/>
            <person name="Felis G.E."/>
            <person name="de Vos W.M."/>
            <person name="Barrangou R."/>
            <person name="Klaenhammer T.R."/>
            <person name="Caufield P.W."/>
            <person name="Cui Y."/>
            <person name="Zhang H."/>
            <person name="O'Toole P.W."/>
        </authorList>
    </citation>
    <scope>NUCLEOTIDE SEQUENCE [LARGE SCALE GENOMIC DNA]</scope>
    <source>
        <strain evidence="3 5">DSM 16041</strain>
    </source>
</reference>
<dbReference type="EMBL" id="AZDK01000013">
    <property type="protein sequence ID" value="KRK59756.1"/>
    <property type="molecule type" value="Genomic_DNA"/>
</dbReference>
<keyword evidence="5" id="KW-1185">Reference proteome</keyword>
<keyword evidence="1" id="KW-0812">Transmembrane</keyword>
<feature type="transmembrane region" description="Helical" evidence="1">
    <location>
        <begin position="548"/>
        <end position="569"/>
    </location>
</feature>
<feature type="transmembrane region" description="Helical" evidence="1">
    <location>
        <begin position="264"/>
        <end position="284"/>
    </location>
</feature>
<feature type="transmembrane region" description="Helical" evidence="1">
    <location>
        <begin position="67"/>
        <end position="87"/>
    </location>
</feature>
<name>C8PA33_9LACO</name>
<evidence type="ECO:0000256" key="1">
    <source>
        <dbReference type="SAM" id="Phobius"/>
    </source>
</evidence>
<evidence type="ECO:0000313" key="3">
    <source>
        <dbReference type="EMBL" id="KRK59756.1"/>
    </source>
</evidence>
<dbReference type="Proteomes" id="UP000051883">
    <property type="component" value="Unassembled WGS sequence"/>
</dbReference>
<feature type="transmembrane region" description="Helical" evidence="1">
    <location>
        <begin position="290"/>
        <end position="310"/>
    </location>
</feature>
<dbReference type="EMBL" id="ACLL01000068">
    <property type="protein sequence ID" value="EEW52677.1"/>
    <property type="molecule type" value="Genomic_DNA"/>
</dbReference>
<feature type="transmembrane region" description="Helical" evidence="1">
    <location>
        <begin position="317"/>
        <end position="339"/>
    </location>
</feature>
<dbReference type="STRING" id="525309.HMPREF0494_2177"/>
<keyword evidence="1" id="KW-1133">Transmembrane helix</keyword>
<feature type="transmembrane region" description="Helical" evidence="1">
    <location>
        <begin position="198"/>
        <end position="231"/>
    </location>
</feature>
<comment type="caution">
    <text evidence="2">The sequence shown here is derived from an EMBL/GenBank/DDBJ whole genome shotgun (WGS) entry which is preliminary data.</text>
</comment>
<evidence type="ECO:0000313" key="2">
    <source>
        <dbReference type="EMBL" id="EEW52677.1"/>
    </source>
</evidence>
<feature type="transmembrane region" description="Helical" evidence="1">
    <location>
        <begin position="136"/>
        <end position="152"/>
    </location>
</feature>
<keyword evidence="1" id="KW-0472">Membrane</keyword>
<proteinExistence type="predicted"/>
<organism evidence="2 4">
    <name type="scientific">Limosilactobacillus antri DSM 16041</name>
    <dbReference type="NCBI Taxonomy" id="525309"/>
    <lineage>
        <taxon>Bacteria</taxon>
        <taxon>Bacillati</taxon>
        <taxon>Bacillota</taxon>
        <taxon>Bacilli</taxon>
        <taxon>Lactobacillales</taxon>
        <taxon>Lactobacillaceae</taxon>
        <taxon>Limosilactobacillus</taxon>
    </lineage>
</organism>
<evidence type="ECO:0008006" key="6">
    <source>
        <dbReference type="Google" id="ProtNLM"/>
    </source>
</evidence>
<accession>C8PA33</accession>
<sequence length="581" mass="65248">MDNPEEKMKLVKNDQWSHLLYALLFLLITMVMVYPFIHTGKIQAVADWEFHAARVEQIYRNLSSGHLFTFIASSTFHHTGVGSFMFYPTVFLYPWAAMRLFVKPVTAFYLWYFLITYLAFLVAFYSMNKFKQNRHLAFIFSLVYVLNTYRLFLGQFVFGEFIAASFLPLVFLGFYQLFFAPTKAENVRWITLAVGMTLLTYSHVLSVIITLEIFALVLVLTCCAGKAALIFAKWQSLLKAVGLWGILSLPIICLFISNYIGKKVSAAISGIAMALVPSMADLVTNSLNNGLNIGIGLVLLATVLVGWYFARDNQTDLVIYLLGIVLFVVASGVFPWGLLGHTPLGVVQLPYRYLSFSCLFLAVIAAKGILLLINRLSFNWPLAAILLLCIGVIGFLSAEKSLLHELRTAAPSVINVPKKGTEVFPKENKILDNNNYDKQFQYSAIYGEADYYPRKALDHRESIINQIAYVNGRPRHVNASGSANKIKADFQVRQPRTSINLPVLAYEGTTVQVNDKKVPKYVSDRGTVLLKNLQPGKAKVVVGFNPGIGFYGAVLVSLLGWCGLVYAYWQRRFKAARDDER</sequence>
<feature type="transmembrane region" description="Helical" evidence="1">
    <location>
        <begin position="380"/>
        <end position="398"/>
    </location>
</feature>
<dbReference type="eggNOG" id="COG4485">
    <property type="taxonomic scope" value="Bacteria"/>
</dbReference>
<feature type="transmembrane region" description="Helical" evidence="1">
    <location>
        <begin position="107"/>
        <end position="124"/>
    </location>
</feature>
<gene>
    <name evidence="3" type="ORF">FC31_GL000375</name>
    <name evidence="2" type="ORF">HMPREF0494_2177</name>
</gene>
<evidence type="ECO:0000313" key="4">
    <source>
        <dbReference type="Proteomes" id="UP000003675"/>
    </source>
</evidence>
<feature type="transmembrane region" description="Helical" evidence="1">
    <location>
        <begin position="158"/>
        <end position="178"/>
    </location>
</feature>
<dbReference type="Proteomes" id="UP000003675">
    <property type="component" value="Unassembled WGS sequence"/>
</dbReference>
<evidence type="ECO:0000313" key="5">
    <source>
        <dbReference type="Proteomes" id="UP000051883"/>
    </source>
</evidence>
<reference evidence="2 4" key="1">
    <citation type="submission" date="2009-09" db="EMBL/GenBank/DDBJ databases">
        <authorList>
            <person name="Qin X."/>
            <person name="Bachman B."/>
            <person name="Battles P."/>
            <person name="Bell A."/>
            <person name="Bess C."/>
            <person name="Bickham C."/>
            <person name="Chaboub L."/>
            <person name="Chen D."/>
            <person name="Coyle M."/>
            <person name="Deiros D.R."/>
            <person name="Dinh H."/>
            <person name="Forbes L."/>
            <person name="Fowler G."/>
            <person name="Francisco L."/>
            <person name="Fu Q."/>
            <person name="Gubbala S."/>
            <person name="Hale W."/>
            <person name="Han Y."/>
            <person name="Hemphill L."/>
            <person name="Highlander S.K."/>
            <person name="Hirani K."/>
            <person name="Hogues M."/>
            <person name="Jackson L."/>
            <person name="Jakkamsetti A."/>
            <person name="Javaid M."/>
            <person name="Jiang H."/>
            <person name="Korchina V."/>
            <person name="Kovar C."/>
            <person name="Lara F."/>
            <person name="Lee S."/>
            <person name="Mata R."/>
            <person name="Mathew T."/>
            <person name="Moen C."/>
            <person name="Morales K."/>
            <person name="Munidasa M."/>
            <person name="Nazareth L."/>
            <person name="Ngo R."/>
            <person name="Nguyen L."/>
            <person name="Okwuonu G."/>
            <person name="Ongeri F."/>
            <person name="Patil S."/>
            <person name="Petrosino J."/>
            <person name="Pham C."/>
            <person name="Pham P."/>
            <person name="Pu L.-L."/>
            <person name="Puazo M."/>
            <person name="Raj R."/>
            <person name="Reid J."/>
            <person name="Rouhana J."/>
            <person name="Saada N."/>
            <person name="Shang Y."/>
            <person name="Simmons D."/>
            <person name="Thornton R."/>
            <person name="Warren J."/>
            <person name="Weissenberger G."/>
            <person name="Zhang J."/>
            <person name="Zhang L."/>
            <person name="Zhou C."/>
            <person name="Zhu D."/>
            <person name="Muzny D."/>
            <person name="Worley K."/>
            <person name="Gibbs R."/>
        </authorList>
    </citation>
    <scope>NUCLEOTIDE SEQUENCE [LARGE SCALE GENOMIC DNA]</scope>
    <source>
        <strain evidence="2 4">DSM 16041</strain>
    </source>
</reference>
<feature type="transmembrane region" description="Helical" evidence="1">
    <location>
        <begin position="351"/>
        <end position="373"/>
    </location>
</feature>
<dbReference type="PATRIC" id="fig|525309.8.peg.385"/>
<dbReference type="AlphaFoldDB" id="C8PA33"/>
<dbReference type="HOGENOM" id="CLU_029426_1_0_9"/>
<feature type="transmembrane region" description="Helical" evidence="1">
    <location>
        <begin position="237"/>
        <end position="257"/>
    </location>
</feature>
<protein>
    <recommendedName>
        <fullName evidence="6">Membrane protein 6-pyruvoyl-tetrahydropterin synthase-related domain-containing protein</fullName>
    </recommendedName>
</protein>